<reference evidence="2 3" key="1">
    <citation type="journal article" date="2016" name="Genome Biol. Evol.">
        <title>Divergent and convergent evolution of fungal pathogenicity.</title>
        <authorList>
            <person name="Shang Y."/>
            <person name="Xiao G."/>
            <person name="Zheng P."/>
            <person name="Cen K."/>
            <person name="Zhan S."/>
            <person name="Wang C."/>
        </authorList>
    </citation>
    <scope>NUCLEOTIDE SEQUENCE [LARGE SCALE GENOMIC DNA]</scope>
    <source>
        <strain evidence="2 3">RCEF 3172</strain>
    </source>
</reference>
<dbReference type="AlphaFoldDB" id="A0A167JUW0"/>
<name>A0A167JUW0_9HYPO</name>
<evidence type="ECO:0000313" key="3">
    <source>
        <dbReference type="Proteomes" id="UP000076863"/>
    </source>
</evidence>
<keyword evidence="1" id="KW-0472">Membrane</keyword>
<dbReference type="Proteomes" id="UP000076863">
    <property type="component" value="Unassembled WGS sequence"/>
</dbReference>
<feature type="transmembrane region" description="Helical" evidence="1">
    <location>
        <begin position="160"/>
        <end position="185"/>
    </location>
</feature>
<organism evidence="2 3">
    <name type="scientific">Beauveria brongniartii RCEF 3172</name>
    <dbReference type="NCBI Taxonomy" id="1081107"/>
    <lineage>
        <taxon>Eukaryota</taxon>
        <taxon>Fungi</taxon>
        <taxon>Dikarya</taxon>
        <taxon>Ascomycota</taxon>
        <taxon>Pezizomycotina</taxon>
        <taxon>Sordariomycetes</taxon>
        <taxon>Hypocreomycetidae</taxon>
        <taxon>Hypocreales</taxon>
        <taxon>Cordycipitaceae</taxon>
        <taxon>Beauveria</taxon>
        <taxon>Beauveria brongniartii</taxon>
    </lineage>
</organism>
<protein>
    <submittedName>
        <fullName evidence="2">Arginase-like protein</fullName>
    </submittedName>
</protein>
<dbReference type="EMBL" id="AZHA01000002">
    <property type="protein sequence ID" value="OAA50801.1"/>
    <property type="molecule type" value="Genomic_DNA"/>
</dbReference>
<comment type="caution">
    <text evidence="2">The sequence shown here is derived from an EMBL/GenBank/DDBJ whole genome shotgun (WGS) entry which is preliminary data.</text>
</comment>
<dbReference type="OrthoDB" id="3930290at2759"/>
<feature type="transmembrane region" description="Helical" evidence="1">
    <location>
        <begin position="68"/>
        <end position="91"/>
    </location>
</feature>
<evidence type="ECO:0000313" key="2">
    <source>
        <dbReference type="EMBL" id="OAA50801.1"/>
    </source>
</evidence>
<feature type="transmembrane region" description="Helical" evidence="1">
    <location>
        <begin position="98"/>
        <end position="122"/>
    </location>
</feature>
<keyword evidence="1" id="KW-1133">Transmembrane helix</keyword>
<keyword evidence="1" id="KW-0812">Transmembrane</keyword>
<keyword evidence="3" id="KW-1185">Reference proteome</keyword>
<sequence length="188" mass="21419">MVLSSTLTPDSVVYDHRRVVHIRTYDWPRWSIRIWLFVMLLAASSILGVFATFLQMQSELGLPVPWYLPYYVTVAAVALTFLLVVMWLLWYRRLLPGVVLIGALALFVLWMVGLVASSIALWGAGGVQSVCNVQVFSQSPHAPDVTTLAWMQQRNICQTWYLVFAMGLTGAIFLIWGMFISYHVFRRS</sequence>
<accession>A0A167JUW0</accession>
<evidence type="ECO:0000256" key="1">
    <source>
        <dbReference type="SAM" id="Phobius"/>
    </source>
</evidence>
<feature type="transmembrane region" description="Helical" evidence="1">
    <location>
        <begin position="34"/>
        <end position="56"/>
    </location>
</feature>
<gene>
    <name evidence="2" type="ORF">BBO_00748</name>
</gene>
<proteinExistence type="predicted"/>